<gene>
    <name evidence="1" type="ORF">P3G67_04470</name>
</gene>
<proteinExistence type="predicted"/>
<dbReference type="EMBL" id="JARJBC010000002">
    <property type="protein sequence ID" value="MDF3288490.1"/>
    <property type="molecule type" value="Genomic_DNA"/>
</dbReference>
<reference evidence="1 2" key="1">
    <citation type="submission" date="2023-03" db="EMBL/GenBank/DDBJ databases">
        <title>Draft genome sequence of Streptomyces sp. RB6PN23 isolated from peat swamp forest in Thailand.</title>
        <authorList>
            <person name="Klaysubun C."/>
            <person name="Duangmal K."/>
        </authorList>
    </citation>
    <scope>NUCLEOTIDE SEQUENCE [LARGE SCALE GENOMIC DNA]</scope>
    <source>
        <strain evidence="1 2">RB6PN23</strain>
    </source>
</reference>
<evidence type="ECO:0000313" key="2">
    <source>
        <dbReference type="Proteomes" id="UP001216579"/>
    </source>
</evidence>
<name>A0ABT5ZFV6_9ACTN</name>
<keyword evidence="2" id="KW-1185">Reference proteome</keyword>
<protein>
    <submittedName>
        <fullName evidence="1">Uncharacterized protein</fullName>
    </submittedName>
</protein>
<evidence type="ECO:0000313" key="1">
    <source>
        <dbReference type="EMBL" id="MDF3288490.1"/>
    </source>
</evidence>
<dbReference type="RefSeq" id="WP_276092274.1">
    <property type="nucleotide sequence ID" value="NZ_JARJBC010000002.1"/>
</dbReference>
<organism evidence="1 2">
    <name type="scientific">Streptomyces silvisoli</name>
    <dbReference type="NCBI Taxonomy" id="3034235"/>
    <lineage>
        <taxon>Bacteria</taxon>
        <taxon>Bacillati</taxon>
        <taxon>Actinomycetota</taxon>
        <taxon>Actinomycetes</taxon>
        <taxon>Kitasatosporales</taxon>
        <taxon>Streptomycetaceae</taxon>
        <taxon>Streptomyces</taxon>
    </lineage>
</organism>
<sequence length="56" mass="6368">MDVDPNEIVTVELSWDNGGWLPETYSQDITRRQLGELLLQIDDMAGETESTQERTA</sequence>
<comment type="caution">
    <text evidence="1">The sequence shown here is derived from an EMBL/GenBank/DDBJ whole genome shotgun (WGS) entry which is preliminary data.</text>
</comment>
<dbReference type="Proteomes" id="UP001216579">
    <property type="component" value="Unassembled WGS sequence"/>
</dbReference>
<accession>A0ABT5ZFV6</accession>